<keyword evidence="8" id="KW-0285">Flavoprotein</keyword>
<dbReference type="AlphaFoldDB" id="A0A2H0YZH3"/>
<organism evidence="17 18">
    <name type="scientific">Candidatus Kaiserbacteria bacterium CG08_land_8_20_14_0_20_50_21</name>
    <dbReference type="NCBI Taxonomy" id="1974604"/>
    <lineage>
        <taxon>Bacteria</taxon>
        <taxon>Candidatus Kaiseribacteriota</taxon>
    </lineage>
</organism>
<dbReference type="EC" id="1.3.5.2" evidence="6"/>
<gene>
    <name evidence="17" type="ORF">COT23_03025</name>
</gene>
<dbReference type="Gene3D" id="3.20.20.70">
    <property type="entry name" value="Aldolase class I"/>
    <property type="match status" value="1"/>
</dbReference>
<keyword evidence="9" id="KW-0288">FMN</keyword>
<dbReference type="PROSITE" id="PS00912">
    <property type="entry name" value="DHODEHASE_2"/>
    <property type="match status" value="1"/>
</dbReference>
<dbReference type="GO" id="GO:0106430">
    <property type="term" value="F:dihydroorotate dehydrogenase (quinone) activity"/>
    <property type="evidence" value="ECO:0007669"/>
    <property type="project" value="UniProtKB-EC"/>
</dbReference>
<dbReference type="PANTHER" id="PTHR48109:SF4">
    <property type="entry name" value="DIHYDROOROTATE DEHYDROGENASE (QUINONE), MITOCHONDRIAL"/>
    <property type="match status" value="1"/>
</dbReference>
<evidence type="ECO:0000256" key="15">
    <source>
        <dbReference type="ARBA" id="ARBA00048639"/>
    </source>
</evidence>
<evidence type="ECO:0000256" key="14">
    <source>
        <dbReference type="ARBA" id="ARBA00032000"/>
    </source>
</evidence>
<dbReference type="EMBL" id="PEXT01000061">
    <property type="protein sequence ID" value="PIS43133.1"/>
    <property type="molecule type" value="Genomic_DNA"/>
</dbReference>
<evidence type="ECO:0000256" key="8">
    <source>
        <dbReference type="ARBA" id="ARBA00022630"/>
    </source>
</evidence>
<dbReference type="InterPro" id="IPR001295">
    <property type="entry name" value="Dihydroorotate_DH_CS"/>
</dbReference>
<dbReference type="InterPro" id="IPR012135">
    <property type="entry name" value="Dihydroorotate_DH_1_2"/>
</dbReference>
<dbReference type="InterPro" id="IPR005720">
    <property type="entry name" value="Dihydroorotate_DH_cat"/>
</dbReference>
<sequence length="355" mass="39529">MGIMDIFYRYVLKPIMFRFDADTVHEVFIAIGETAGRFTVSRKFFEFIYGYRGSDISKTVDGIRYRIPILLSAGFDAEGRLSRILPSLAFGGEEIGSITAHPCDGNPRPRLTRLIRNKSFVVYKGLRNCGVDALIERLTHMPRVHGFVLGISIARTNSEAASVDAEAGIRDYVESFQKLTTAGIGDYYTLNISCSNSHTGETFTDPLLLTRLLSRIQEIKQNKPVYLKMPINVSWEQFSALLAIADRHGVQGLVIGNVNKKYSDLMYPEDAPKEFRGGLSGAPCFVRSNELIRKTRERYGKRFTIIGSGGIFTPGDAMEKFSAGADLVQLITGMVYIGPGLMKEICKRYAKEVSS</sequence>
<evidence type="ECO:0000256" key="4">
    <source>
        <dbReference type="ARBA" id="ARBA00005161"/>
    </source>
</evidence>
<comment type="caution">
    <text evidence="17">The sequence shown here is derived from an EMBL/GenBank/DDBJ whole genome shotgun (WGS) entry which is preliminary data.</text>
</comment>
<dbReference type="UniPathway" id="UPA00070">
    <property type="reaction ID" value="UER00946"/>
</dbReference>
<comment type="cofactor">
    <cofactor evidence="1">
        <name>FMN</name>
        <dbReference type="ChEBI" id="CHEBI:58210"/>
    </cofactor>
</comment>
<dbReference type="InterPro" id="IPR050074">
    <property type="entry name" value="DHO_dehydrogenase"/>
</dbReference>
<dbReference type="PANTHER" id="PTHR48109">
    <property type="entry name" value="DIHYDROOROTATE DEHYDROGENASE (QUINONE), MITOCHONDRIAL-RELATED"/>
    <property type="match status" value="1"/>
</dbReference>
<comment type="function">
    <text evidence="2">Catalyzes the conversion of dihydroorotate to orotate with quinone as electron acceptor.</text>
</comment>
<dbReference type="InterPro" id="IPR005719">
    <property type="entry name" value="Dihydroorotate_DH_2"/>
</dbReference>
<evidence type="ECO:0000256" key="7">
    <source>
        <dbReference type="ARBA" id="ARBA00018366"/>
    </source>
</evidence>
<dbReference type="Pfam" id="PF01180">
    <property type="entry name" value="DHO_dh"/>
    <property type="match status" value="1"/>
</dbReference>
<dbReference type="InterPro" id="IPR013785">
    <property type="entry name" value="Aldolase_TIM"/>
</dbReference>
<keyword evidence="12" id="KW-0472">Membrane</keyword>
<evidence type="ECO:0000256" key="10">
    <source>
        <dbReference type="ARBA" id="ARBA00022975"/>
    </source>
</evidence>
<protein>
    <recommendedName>
        <fullName evidence="7">Dihydroorotate dehydrogenase (quinone)</fullName>
        <ecNumber evidence="6">1.3.5.2</ecNumber>
    </recommendedName>
    <alternativeName>
        <fullName evidence="14">DHOdehase</fullName>
    </alternativeName>
    <alternativeName>
        <fullName evidence="13">Dihydroorotate oxidase</fullName>
    </alternativeName>
</protein>
<dbReference type="PIRSF" id="PIRSF000164">
    <property type="entry name" value="DHO_oxidase"/>
    <property type="match status" value="1"/>
</dbReference>
<accession>A0A2H0YZH3</accession>
<evidence type="ECO:0000256" key="3">
    <source>
        <dbReference type="ARBA" id="ARBA00004370"/>
    </source>
</evidence>
<comment type="catalytic activity">
    <reaction evidence="15">
        <text>(S)-dihydroorotate + a quinone = orotate + a quinol</text>
        <dbReference type="Rhea" id="RHEA:30187"/>
        <dbReference type="ChEBI" id="CHEBI:24646"/>
        <dbReference type="ChEBI" id="CHEBI:30839"/>
        <dbReference type="ChEBI" id="CHEBI:30864"/>
        <dbReference type="ChEBI" id="CHEBI:132124"/>
        <dbReference type="EC" id="1.3.5.2"/>
    </reaction>
</comment>
<evidence type="ECO:0000256" key="12">
    <source>
        <dbReference type="ARBA" id="ARBA00023136"/>
    </source>
</evidence>
<evidence type="ECO:0000259" key="16">
    <source>
        <dbReference type="Pfam" id="PF01180"/>
    </source>
</evidence>
<proteinExistence type="inferred from homology"/>
<dbReference type="SUPFAM" id="SSF51395">
    <property type="entry name" value="FMN-linked oxidoreductases"/>
    <property type="match status" value="1"/>
</dbReference>
<dbReference type="GO" id="GO:0005886">
    <property type="term" value="C:plasma membrane"/>
    <property type="evidence" value="ECO:0007669"/>
    <property type="project" value="TreeGrafter"/>
</dbReference>
<keyword evidence="11" id="KW-0560">Oxidoreductase</keyword>
<comment type="similarity">
    <text evidence="5">Belongs to the dihydroorotate dehydrogenase family. Type 2 subfamily.</text>
</comment>
<comment type="subcellular location">
    <subcellularLocation>
        <location evidence="3">Membrane</location>
    </subcellularLocation>
</comment>
<evidence type="ECO:0000256" key="2">
    <source>
        <dbReference type="ARBA" id="ARBA00003125"/>
    </source>
</evidence>
<evidence type="ECO:0000313" key="17">
    <source>
        <dbReference type="EMBL" id="PIS43133.1"/>
    </source>
</evidence>
<dbReference type="Proteomes" id="UP000228687">
    <property type="component" value="Unassembled WGS sequence"/>
</dbReference>
<reference evidence="18" key="1">
    <citation type="submission" date="2017-09" db="EMBL/GenBank/DDBJ databases">
        <title>Depth-based differentiation of microbial function through sediment-hosted aquifers and enrichment of novel symbionts in the deep terrestrial subsurface.</title>
        <authorList>
            <person name="Probst A.J."/>
            <person name="Ladd B."/>
            <person name="Jarett J.K."/>
            <person name="Geller-Mcgrath D.E."/>
            <person name="Sieber C.M.K."/>
            <person name="Emerson J.B."/>
            <person name="Anantharaman K."/>
            <person name="Thomas B.C."/>
            <person name="Malmstrom R."/>
            <person name="Stieglmeier M."/>
            <person name="Klingl A."/>
            <person name="Woyke T."/>
            <person name="Ryan C.M."/>
            <person name="Banfield J.F."/>
        </authorList>
    </citation>
    <scope>NUCLEOTIDE SEQUENCE [LARGE SCALE GENOMIC DNA]</scope>
</reference>
<dbReference type="GO" id="GO:0044205">
    <property type="term" value="P:'de novo' UMP biosynthetic process"/>
    <property type="evidence" value="ECO:0007669"/>
    <property type="project" value="UniProtKB-UniPathway"/>
</dbReference>
<feature type="domain" description="Dihydroorotate dehydrogenase catalytic" evidence="16">
    <location>
        <begin position="58"/>
        <end position="348"/>
    </location>
</feature>
<keyword evidence="10" id="KW-0665">Pyrimidine biosynthesis</keyword>
<evidence type="ECO:0000256" key="9">
    <source>
        <dbReference type="ARBA" id="ARBA00022643"/>
    </source>
</evidence>
<evidence type="ECO:0000256" key="1">
    <source>
        <dbReference type="ARBA" id="ARBA00001917"/>
    </source>
</evidence>
<comment type="pathway">
    <text evidence="4">Pyrimidine metabolism; UMP biosynthesis via de novo pathway; orotate from (S)-dihydroorotate (quinone route): step 1/1.</text>
</comment>
<name>A0A2H0YZH3_9BACT</name>
<dbReference type="GO" id="GO:0005737">
    <property type="term" value="C:cytoplasm"/>
    <property type="evidence" value="ECO:0007669"/>
    <property type="project" value="InterPro"/>
</dbReference>
<evidence type="ECO:0000256" key="13">
    <source>
        <dbReference type="ARBA" id="ARBA00031623"/>
    </source>
</evidence>
<dbReference type="GO" id="GO:0006207">
    <property type="term" value="P:'de novo' pyrimidine nucleobase biosynthetic process"/>
    <property type="evidence" value="ECO:0007669"/>
    <property type="project" value="InterPro"/>
</dbReference>
<evidence type="ECO:0000256" key="6">
    <source>
        <dbReference type="ARBA" id="ARBA00012791"/>
    </source>
</evidence>
<dbReference type="CDD" id="cd04738">
    <property type="entry name" value="DHOD_2_like"/>
    <property type="match status" value="1"/>
</dbReference>
<evidence type="ECO:0000256" key="5">
    <source>
        <dbReference type="ARBA" id="ARBA00005359"/>
    </source>
</evidence>
<evidence type="ECO:0000256" key="11">
    <source>
        <dbReference type="ARBA" id="ARBA00023002"/>
    </source>
</evidence>
<evidence type="ECO:0000313" key="18">
    <source>
        <dbReference type="Proteomes" id="UP000228687"/>
    </source>
</evidence>